<organism evidence="2 3">
    <name type="scientific">Granulicella aggregans</name>
    <dbReference type="NCBI Taxonomy" id="474949"/>
    <lineage>
        <taxon>Bacteria</taxon>
        <taxon>Pseudomonadati</taxon>
        <taxon>Acidobacteriota</taxon>
        <taxon>Terriglobia</taxon>
        <taxon>Terriglobales</taxon>
        <taxon>Acidobacteriaceae</taxon>
        <taxon>Granulicella</taxon>
    </lineage>
</organism>
<keyword evidence="1" id="KW-0812">Transmembrane</keyword>
<protein>
    <submittedName>
        <fullName evidence="2">Uncharacterized protein</fullName>
    </submittedName>
</protein>
<evidence type="ECO:0000256" key="1">
    <source>
        <dbReference type="SAM" id="Phobius"/>
    </source>
</evidence>
<gene>
    <name evidence="2" type="ORF">HDF16_005920</name>
</gene>
<feature type="transmembrane region" description="Helical" evidence="1">
    <location>
        <begin position="109"/>
        <end position="128"/>
    </location>
</feature>
<keyword evidence="1" id="KW-0472">Membrane</keyword>
<reference evidence="2 3" key="1">
    <citation type="submission" date="2020-08" db="EMBL/GenBank/DDBJ databases">
        <title>Genomic Encyclopedia of Type Strains, Phase IV (KMG-V): Genome sequencing to study the core and pangenomes of soil and plant-associated prokaryotes.</title>
        <authorList>
            <person name="Whitman W."/>
        </authorList>
    </citation>
    <scope>NUCLEOTIDE SEQUENCE [LARGE SCALE GENOMIC DNA]</scope>
    <source>
        <strain evidence="2 3">M8UP14</strain>
    </source>
</reference>
<sequence>AVAVAGYYASMRLLIDPLAPFAGVGEDEAARLVTKARIRRITFIPYIGSMVVACAAASLNPKGPMQILTSGLPAAAAAFGLTQMDNLISLRRARAYIGPLKPLERSLPWILAAVVVLTFFVLVLGRGVRFS</sequence>
<dbReference type="EMBL" id="JACHIP010000030">
    <property type="protein sequence ID" value="MBB5061184.1"/>
    <property type="molecule type" value="Genomic_DNA"/>
</dbReference>
<dbReference type="RefSeq" id="WP_184223939.1">
    <property type="nucleotide sequence ID" value="NZ_JACHIP010000030.1"/>
</dbReference>
<evidence type="ECO:0000313" key="2">
    <source>
        <dbReference type="EMBL" id="MBB5061184.1"/>
    </source>
</evidence>
<feature type="transmembrane region" description="Helical" evidence="1">
    <location>
        <begin position="41"/>
        <end position="59"/>
    </location>
</feature>
<evidence type="ECO:0000313" key="3">
    <source>
        <dbReference type="Proteomes" id="UP000540989"/>
    </source>
</evidence>
<keyword evidence="1" id="KW-1133">Transmembrane helix</keyword>
<dbReference type="Proteomes" id="UP000540989">
    <property type="component" value="Unassembled WGS sequence"/>
</dbReference>
<feature type="non-terminal residue" evidence="2">
    <location>
        <position position="1"/>
    </location>
</feature>
<comment type="caution">
    <text evidence="2">The sequence shown here is derived from an EMBL/GenBank/DDBJ whole genome shotgun (WGS) entry which is preliminary data.</text>
</comment>
<accession>A0A7W7ZKC3</accession>
<proteinExistence type="predicted"/>
<name>A0A7W7ZKC3_9BACT</name>
<keyword evidence="3" id="KW-1185">Reference proteome</keyword>
<dbReference type="AlphaFoldDB" id="A0A7W7ZKC3"/>